<sequence>MAEPTQRKNFSEAVDGMLLKQTIADEPYKQEHDKVMKQWDRVLETAANKKNTAAKRLSGVTESHSEKDQLLDELIWLSARQKDGQEEAKERANPSK</sequence>
<dbReference type="AlphaFoldDB" id="A0A329RD95"/>
<evidence type="ECO:0000313" key="4">
    <source>
        <dbReference type="Proteomes" id="UP000251314"/>
    </source>
</evidence>
<evidence type="ECO:0000313" key="1">
    <source>
        <dbReference type="EMBL" id="KAG2895274.1"/>
    </source>
</evidence>
<dbReference type="Proteomes" id="UP000736787">
    <property type="component" value="Unassembled WGS sequence"/>
</dbReference>
<dbReference type="EMBL" id="MJFZ01001246">
    <property type="protein sequence ID" value="RAW22657.1"/>
    <property type="molecule type" value="Genomic_DNA"/>
</dbReference>
<dbReference type="EMBL" id="RCMK01000628">
    <property type="protein sequence ID" value="KAG2918467.1"/>
    <property type="molecule type" value="Genomic_DNA"/>
</dbReference>
<reference evidence="3 4" key="1">
    <citation type="submission" date="2018-01" db="EMBL/GenBank/DDBJ databases">
        <title>Draft genome of the strawberry crown rot pathogen Phytophthora cactorum.</title>
        <authorList>
            <person name="Armitage A.D."/>
            <person name="Lysoe E."/>
            <person name="Nellist C.F."/>
            <person name="Harrison R.J."/>
            <person name="Brurberg M.B."/>
        </authorList>
    </citation>
    <scope>NUCLEOTIDE SEQUENCE [LARGE SCALE GENOMIC DNA]</scope>
    <source>
        <strain evidence="3 4">10300</strain>
    </source>
</reference>
<comment type="caution">
    <text evidence="3">The sequence shown here is derived from an EMBL/GenBank/DDBJ whole genome shotgun (WGS) entry which is preliminary data.</text>
</comment>
<accession>A0A329RD95</accession>
<name>A0A329RD95_9STRA</name>
<organism evidence="3 4">
    <name type="scientific">Phytophthora cactorum</name>
    <dbReference type="NCBI Taxonomy" id="29920"/>
    <lineage>
        <taxon>Eukaryota</taxon>
        <taxon>Sar</taxon>
        <taxon>Stramenopiles</taxon>
        <taxon>Oomycota</taxon>
        <taxon>Peronosporomycetes</taxon>
        <taxon>Peronosporales</taxon>
        <taxon>Peronosporaceae</taxon>
        <taxon>Phytophthora</taxon>
    </lineage>
</organism>
<dbReference type="Proteomes" id="UP000774804">
    <property type="component" value="Unassembled WGS sequence"/>
</dbReference>
<dbReference type="PANTHER" id="PTHR37558:SF1">
    <property type="entry name" value="HTH CENPB-TYPE DOMAIN-CONTAINING PROTEIN"/>
    <property type="match status" value="1"/>
</dbReference>
<proteinExistence type="predicted"/>
<gene>
    <name evidence="3" type="ORF">PC110_g20904</name>
    <name evidence="1" type="ORF">PC115_g17891</name>
    <name evidence="2" type="ORF">PC117_g17065</name>
</gene>
<dbReference type="Proteomes" id="UP000251314">
    <property type="component" value="Unassembled WGS sequence"/>
</dbReference>
<dbReference type="VEuPathDB" id="FungiDB:PC110_g20904"/>
<dbReference type="PANTHER" id="PTHR37558">
    <property type="entry name" value="HTH CENPB-TYPE DOMAIN-CONTAINING PROTEIN"/>
    <property type="match status" value="1"/>
</dbReference>
<reference evidence="1" key="2">
    <citation type="submission" date="2018-10" db="EMBL/GenBank/DDBJ databases">
        <title>Effector identification in a new, highly contiguous assembly of the strawberry crown rot pathogen Phytophthora cactorum.</title>
        <authorList>
            <person name="Armitage A.D."/>
            <person name="Nellist C.F."/>
            <person name="Bates H."/>
            <person name="Vickerstaff R.J."/>
            <person name="Harrison R.J."/>
        </authorList>
    </citation>
    <scope>NUCLEOTIDE SEQUENCE</scope>
    <source>
        <strain evidence="1">4032</strain>
        <strain evidence="2">4040</strain>
    </source>
</reference>
<evidence type="ECO:0000313" key="2">
    <source>
        <dbReference type="EMBL" id="KAG2918467.1"/>
    </source>
</evidence>
<protein>
    <submittedName>
        <fullName evidence="3">Uncharacterized protein</fullName>
    </submittedName>
</protein>
<dbReference type="EMBL" id="RCMI01000883">
    <property type="protein sequence ID" value="KAG2895274.1"/>
    <property type="molecule type" value="Genomic_DNA"/>
</dbReference>
<keyword evidence="4" id="KW-1185">Reference proteome</keyword>
<evidence type="ECO:0000313" key="3">
    <source>
        <dbReference type="EMBL" id="RAW22657.1"/>
    </source>
</evidence>
<dbReference type="OrthoDB" id="78720at2759"/>